<feature type="binding site" evidence="13">
    <location>
        <position position="10"/>
    </location>
    <ligand>
        <name>Mg(2+)</name>
        <dbReference type="ChEBI" id="CHEBI:18420"/>
        <label>1</label>
    </ligand>
</feature>
<name>A0A9X7VW93_9BACL</name>
<comment type="subunit">
    <text evidence="13">Homodimer which binds Holliday junction (HJ) DNA. The HJ becomes 2-fold symmetrical on binding to RuvC with unstacked arms; it has a different conformation from HJ DNA in complex with RuvA. In the full resolvosome a probable DNA-RuvA(4)-RuvB(12)-RuvC(2) complex forms which resolves the HJ.</text>
</comment>
<dbReference type="NCBIfam" id="TIGR00228">
    <property type="entry name" value="ruvC"/>
    <property type="match status" value="1"/>
</dbReference>
<reference evidence="16 17" key="1">
    <citation type="submission" date="2021-02" db="EMBL/GenBank/DDBJ databases">
        <title>Alicyclobacillus curvatus sp. nov. and Alicyclobacillus mengziensis sp. nov., two acidophilic bacteria isolated from acid mine drainage.</title>
        <authorList>
            <person name="Huang Y."/>
        </authorList>
    </citation>
    <scope>NUCLEOTIDE SEQUENCE [LARGE SCALE GENOMIC DNA]</scope>
    <source>
        <strain evidence="16 17">S30H14</strain>
    </source>
</reference>
<dbReference type="FunFam" id="3.30.420.10:FF:000002">
    <property type="entry name" value="Crossover junction endodeoxyribonuclease RuvC"/>
    <property type="match status" value="1"/>
</dbReference>
<evidence type="ECO:0000256" key="8">
    <source>
        <dbReference type="ARBA" id="ARBA00022842"/>
    </source>
</evidence>
<comment type="catalytic activity">
    <reaction evidence="12 13">
        <text>Endonucleolytic cleavage at a junction such as a reciprocal single-stranded crossover between two homologous DNA duplexes (Holliday junction).</text>
        <dbReference type="EC" id="3.1.21.10"/>
    </reaction>
</comment>
<evidence type="ECO:0000256" key="12">
    <source>
        <dbReference type="ARBA" id="ARBA00029354"/>
    </source>
</evidence>
<dbReference type="GO" id="GO:0048476">
    <property type="term" value="C:Holliday junction resolvase complex"/>
    <property type="evidence" value="ECO:0007669"/>
    <property type="project" value="UniProtKB-UniRule"/>
</dbReference>
<keyword evidence="9 13" id="KW-0238">DNA-binding</keyword>
<dbReference type="NCBIfam" id="NF000711">
    <property type="entry name" value="PRK00039.2-1"/>
    <property type="match status" value="1"/>
</dbReference>
<dbReference type="RefSeq" id="WP_206655612.1">
    <property type="nucleotide sequence ID" value="NZ_CP071182.1"/>
</dbReference>
<dbReference type="SUPFAM" id="SSF53098">
    <property type="entry name" value="Ribonuclease H-like"/>
    <property type="match status" value="1"/>
</dbReference>
<feature type="active site" evidence="13">
    <location>
        <position position="10"/>
    </location>
</feature>
<evidence type="ECO:0000256" key="1">
    <source>
        <dbReference type="ARBA" id="ARBA00009518"/>
    </source>
</evidence>
<dbReference type="HAMAP" id="MF_00034">
    <property type="entry name" value="RuvC"/>
    <property type="match status" value="1"/>
</dbReference>
<evidence type="ECO:0000256" key="15">
    <source>
        <dbReference type="SAM" id="MobiDB-lite"/>
    </source>
</evidence>
<gene>
    <name evidence="13 16" type="primary">ruvC</name>
    <name evidence="16" type="ORF">JZ786_17285</name>
</gene>
<keyword evidence="2 13" id="KW-0963">Cytoplasm</keyword>
<evidence type="ECO:0000313" key="17">
    <source>
        <dbReference type="Proteomes" id="UP000663505"/>
    </source>
</evidence>
<proteinExistence type="inferred from homology"/>
<feature type="active site" evidence="13">
    <location>
        <position position="143"/>
    </location>
</feature>
<protein>
    <recommendedName>
        <fullName evidence="13 14">Crossover junction endodeoxyribonuclease RuvC</fullName>
        <ecNumber evidence="13 14">3.1.21.10</ecNumber>
    </recommendedName>
    <alternativeName>
        <fullName evidence="13">Holliday junction nuclease RuvC</fullName>
    </alternativeName>
    <alternativeName>
        <fullName evidence="13">Holliday junction resolvase RuvC</fullName>
    </alternativeName>
</protein>
<dbReference type="Proteomes" id="UP000663505">
    <property type="component" value="Chromosome"/>
</dbReference>
<feature type="active site" evidence="13">
    <location>
        <position position="70"/>
    </location>
</feature>
<keyword evidence="8 13" id="KW-0460">Magnesium</keyword>
<evidence type="ECO:0000256" key="4">
    <source>
        <dbReference type="ARBA" id="ARBA00022723"/>
    </source>
</evidence>
<evidence type="ECO:0000256" key="9">
    <source>
        <dbReference type="ARBA" id="ARBA00023125"/>
    </source>
</evidence>
<comment type="similarity">
    <text evidence="1 13">Belongs to the RuvC family.</text>
</comment>
<dbReference type="InterPro" id="IPR002176">
    <property type="entry name" value="X-over_junc_endoDNase_RuvC"/>
</dbReference>
<dbReference type="PRINTS" id="PR00696">
    <property type="entry name" value="RSOLVASERUVC"/>
</dbReference>
<dbReference type="GO" id="GO:0008821">
    <property type="term" value="F:crossover junction DNA endonuclease activity"/>
    <property type="evidence" value="ECO:0007669"/>
    <property type="project" value="UniProtKB-UniRule"/>
</dbReference>
<evidence type="ECO:0000256" key="6">
    <source>
        <dbReference type="ARBA" id="ARBA00022763"/>
    </source>
</evidence>
<dbReference type="EMBL" id="CP071182">
    <property type="protein sequence ID" value="QSO46243.1"/>
    <property type="molecule type" value="Genomic_DNA"/>
</dbReference>
<comment type="subcellular location">
    <subcellularLocation>
        <location evidence="13">Cytoplasm</location>
    </subcellularLocation>
</comment>
<dbReference type="PROSITE" id="PS01321">
    <property type="entry name" value="RUVC"/>
    <property type="match status" value="1"/>
</dbReference>
<evidence type="ECO:0000313" key="16">
    <source>
        <dbReference type="EMBL" id="QSO46243.1"/>
    </source>
</evidence>
<comment type="function">
    <text evidence="13">The RuvA-RuvB-RuvC complex processes Holliday junction (HJ) DNA during genetic recombination and DNA repair. Endonuclease that resolves HJ intermediates. Cleaves cruciform DNA by making single-stranded nicks across the HJ at symmetrical positions within the homologous arms, yielding a 5'-phosphate and a 3'-hydroxyl group; requires a central core of homology in the junction. The consensus cleavage sequence is 5'-(A/T)TT(C/G)-3'. Cleavage occurs on the 3'-side of the TT dinucleotide at the point of strand exchange. HJ branch migration catalyzed by RuvA-RuvB allows RuvC to scan DNA until it finds its consensus sequence, where it cleaves and resolves the cruciform DNA.</text>
</comment>
<evidence type="ECO:0000256" key="5">
    <source>
        <dbReference type="ARBA" id="ARBA00022759"/>
    </source>
</evidence>
<organism evidence="16 17">
    <name type="scientific">Alicyclobacillus mengziensis</name>
    <dbReference type="NCBI Taxonomy" id="2931921"/>
    <lineage>
        <taxon>Bacteria</taxon>
        <taxon>Bacillati</taxon>
        <taxon>Bacillota</taxon>
        <taxon>Bacilli</taxon>
        <taxon>Bacillales</taxon>
        <taxon>Alicyclobacillaceae</taxon>
        <taxon>Alicyclobacillus</taxon>
    </lineage>
</organism>
<dbReference type="Pfam" id="PF02075">
    <property type="entry name" value="RuvC"/>
    <property type="match status" value="1"/>
</dbReference>
<dbReference type="CDD" id="cd16962">
    <property type="entry name" value="RuvC"/>
    <property type="match status" value="1"/>
</dbReference>
<keyword evidence="7 13" id="KW-0378">Hydrolase</keyword>
<feature type="binding site" evidence="13">
    <location>
        <position position="70"/>
    </location>
    <ligand>
        <name>Mg(2+)</name>
        <dbReference type="ChEBI" id="CHEBI:18420"/>
        <label>2</label>
    </ligand>
</feature>
<evidence type="ECO:0000256" key="11">
    <source>
        <dbReference type="ARBA" id="ARBA00023204"/>
    </source>
</evidence>
<dbReference type="InterPro" id="IPR012337">
    <property type="entry name" value="RNaseH-like_sf"/>
</dbReference>
<dbReference type="PANTHER" id="PTHR30194:SF3">
    <property type="entry name" value="CROSSOVER JUNCTION ENDODEOXYRIBONUCLEASE RUVC"/>
    <property type="match status" value="1"/>
</dbReference>
<dbReference type="AlphaFoldDB" id="A0A9X7VW93"/>
<evidence type="ECO:0000256" key="3">
    <source>
        <dbReference type="ARBA" id="ARBA00022722"/>
    </source>
</evidence>
<feature type="region of interest" description="Disordered" evidence="15">
    <location>
        <begin position="160"/>
        <end position="184"/>
    </location>
</feature>
<dbReference type="PANTHER" id="PTHR30194">
    <property type="entry name" value="CROSSOVER JUNCTION ENDODEOXYRIBONUCLEASE RUVC"/>
    <property type="match status" value="1"/>
</dbReference>
<accession>A0A9X7VW93</accession>
<dbReference type="GO" id="GO:0000287">
    <property type="term" value="F:magnesium ion binding"/>
    <property type="evidence" value="ECO:0007669"/>
    <property type="project" value="UniProtKB-UniRule"/>
</dbReference>
<keyword evidence="17" id="KW-1185">Reference proteome</keyword>
<keyword evidence="11 13" id="KW-0234">DNA repair</keyword>
<evidence type="ECO:0000256" key="7">
    <source>
        <dbReference type="ARBA" id="ARBA00022801"/>
    </source>
</evidence>
<dbReference type="GO" id="GO:0003677">
    <property type="term" value="F:DNA binding"/>
    <property type="evidence" value="ECO:0007669"/>
    <property type="project" value="UniProtKB-KW"/>
</dbReference>
<dbReference type="GO" id="GO:0006310">
    <property type="term" value="P:DNA recombination"/>
    <property type="evidence" value="ECO:0007669"/>
    <property type="project" value="UniProtKB-UniRule"/>
</dbReference>
<sequence length="184" mass="20182">MCAYRILGIDPGLARLGYGVVDLVGPEIVPVAYGCLETPPEWSTMERLQFLYHEMTRVIKTHRPEVMVVEQLFFYKNVTTAFVVGQARGVAILSGVESGLKYAEYTPMQVKLAVTGYGKAAKTQVQDMVKILLKLSERPEPDDTADALAIAITHANASKRTALPQSSGSEAPRRVIRYGKGVKP</sequence>
<keyword evidence="3 13" id="KW-0540">Nuclease</keyword>
<dbReference type="InterPro" id="IPR020563">
    <property type="entry name" value="X-over_junc_endoDNase_Mg_BS"/>
</dbReference>
<dbReference type="KEGG" id="afx:JZ786_17285"/>
<dbReference type="InterPro" id="IPR036397">
    <property type="entry name" value="RNaseH_sf"/>
</dbReference>
<comment type="cofactor">
    <cofactor evidence="13">
        <name>Mg(2+)</name>
        <dbReference type="ChEBI" id="CHEBI:18420"/>
    </cofactor>
    <text evidence="13">Binds 2 Mg(2+) ion per subunit.</text>
</comment>
<dbReference type="Gene3D" id="3.30.420.10">
    <property type="entry name" value="Ribonuclease H-like superfamily/Ribonuclease H"/>
    <property type="match status" value="1"/>
</dbReference>
<evidence type="ECO:0000256" key="2">
    <source>
        <dbReference type="ARBA" id="ARBA00022490"/>
    </source>
</evidence>
<dbReference type="GO" id="GO:0005737">
    <property type="term" value="C:cytoplasm"/>
    <property type="evidence" value="ECO:0007669"/>
    <property type="project" value="UniProtKB-SubCell"/>
</dbReference>
<keyword evidence="4 13" id="KW-0479">Metal-binding</keyword>
<evidence type="ECO:0000256" key="14">
    <source>
        <dbReference type="NCBIfam" id="TIGR00228"/>
    </source>
</evidence>
<feature type="binding site" evidence="13">
    <location>
        <position position="143"/>
    </location>
    <ligand>
        <name>Mg(2+)</name>
        <dbReference type="ChEBI" id="CHEBI:18420"/>
        <label>1</label>
    </ligand>
</feature>
<dbReference type="GO" id="GO:0006281">
    <property type="term" value="P:DNA repair"/>
    <property type="evidence" value="ECO:0007669"/>
    <property type="project" value="UniProtKB-UniRule"/>
</dbReference>
<dbReference type="EC" id="3.1.21.10" evidence="13 14"/>
<feature type="compositionally biased region" description="Basic residues" evidence="15">
    <location>
        <begin position="174"/>
        <end position="184"/>
    </location>
</feature>
<evidence type="ECO:0000256" key="10">
    <source>
        <dbReference type="ARBA" id="ARBA00023172"/>
    </source>
</evidence>
<keyword evidence="5 13" id="KW-0255">Endonuclease</keyword>
<keyword evidence="10 13" id="KW-0233">DNA recombination</keyword>
<evidence type="ECO:0000256" key="13">
    <source>
        <dbReference type="HAMAP-Rule" id="MF_00034"/>
    </source>
</evidence>
<keyword evidence="6 13" id="KW-0227">DNA damage</keyword>